<keyword evidence="1" id="KW-0812">Transmembrane</keyword>
<evidence type="ECO:0000313" key="3">
    <source>
        <dbReference type="Proteomes" id="UP000824192"/>
    </source>
</evidence>
<accession>A0A9D1RTI7</accession>
<feature type="transmembrane region" description="Helical" evidence="1">
    <location>
        <begin position="115"/>
        <end position="136"/>
    </location>
</feature>
<proteinExistence type="predicted"/>
<name>A0A9D1RTI7_9FIRM</name>
<feature type="transmembrane region" description="Helical" evidence="1">
    <location>
        <begin position="62"/>
        <end position="80"/>
    </location>
</feature>
<sequence length="256" mass="28273">MAKKPISQKRAEREKQENLTLQRVFNVFLLGIAAECYLFVVYRNYVMGTAASLLVWYNILRWAAIAGVVALVGGAATAYVKRNQPKLRIAMTLVSVVGLFLAVSGWVMMRFFDQGVTTMCILVPVLTLLGLVYFLFQHECFLSTVAMAGSFFAVWVCSSGLESSWRVPVMIGAVAAIVILAVLAALVRQAQKSEGKLRGIRVLSAECDYRVVYAVLAICIVAIAAALVVPMISYYLLWVLGILLFAEMVYYTTKLM</sequence>
<dbReference type="EMBL" id="DXGA01000140">
    <property type="protein sequence ID" value="HIW94206.1"/>
    <property type="molecule type" value="Genomic_DNA"/>
</dbReference>
<feature type="transmembrane region" description="Helical" evidence="1">
    <location>
        <begin position="21"/>
        <end position="42"/>
    </location>
</feature>
<dbReference type="Proteomes" id="UP000824192">
    <property type="component" value="Unassembled WGS sequence"/>
</dbReference>
<protein>
    <submittedName>
        <fullName evidence="2">Uncharacterized protein</fullName>
    </submittedName>
</protein>
<feature type="transmembrane region" description="Helical" evidence="1">
    <location>
        <begin position="208"/>
        <end position="229"/>
    </location>
</feature>
<reference evidence="2" key="1">
    <citation type="journal article" date="2021" name="PeerJ">
        <title>Extensive microbial diversity within the chicken gut microbiome revealed by metagenomics and culture.</title>
        <authorList>
            <person name="Gilroy R."/>
            <person name="Ravi A."/>
            <person name="Getino M."/>
            <person name="Pursley I."/>
            <person name="Horton D.L."/>
            <person name="Alikhan N.F."/>
            <person name="Baker D."/>
            <person name="Gharbi K."/>
            <person name="Hall N."/>
            <person name="Watson M."/>
            <person name="Adriaenssens E.M."/>
            <person name="Foster-Nyarko E."/>
            <person name="Jarju S."/>
            <person name="Secka A."/>
            <person name="Antonio M."/>
            <person name="Oren A."/>
            <person name="Chaudhuri R.R."/>
            <person name="La Ragione R."/>
            <person name="Hildebrand F."/>
            <person name="Pallen M.J."/>
        </authorList>
    </citation>
    <scope>NUCLEOTIDE SEQUENCE</scope>
    <source>
        <strain evidence="2">ChiGjej6B6-1540</strain>
    </source>
</reference>
<feature type="transmembrane region" description="Helical" evidence="1">
    <location>
        <begin position="167"/>
        <end position="187"/>
    </location>
</feature>
<feature type="transmembrane region" description="Helical" evidence="1">
    <location>
        <begin position="87"/>
        <end position="109"/>
    </location>
</feature>
<feature type="transmembrane region" description="Helical" evidence="1">
    <location>
        <begin position="235"/>
        <end position="253"/>
    </location>
</feature>
<organism evidence="2 3">
    <name type="scientific">Candidatus Flavonifractor merdipullorum</name>
    <dbReference type="NCBI Taxonomy" id="2838590"/>
    <lineage>
        <taxon>Bacteria</taxon>
        <taxon>Bacillati</taxon>
        <taxon>Bacillota</taxon>
        <taxon>Clostridia</taxon>
        <taxon>Eubacteriales</taxon>
        <taxon>Oscillospiraceae</taxon>
        <taxon>Flavonifractor</taxon>
    </lineage>
</organism>
<evidence type="ECO:0000256" key="1">
    <source>
        <dbReference type="SAM" id="Phobius"/>
    </source>
</evidence>
<evidence type="ECO:0000313" key="2">
    <source>
        <dbReference type="EMBL" id="HIW94206.1"/>
    </source>
</evidence>
<reference evidence="2" key="2">
    <citation type="submission" date="2021-04" db="EMBL/GenBank/DDBJ databases">
        <authorList>
            <person name="Gilroy R."/>
        </authorList>
    </citation>
    <scope>NUCLEOTIDE SEQUENCE</scope>
    <source>
        <strain evidence="2">ChiGjej6B6-1540</strain>
    </source>
</reference>
<dbReference type="AlphaFoldDB" id="A0A9D1RTI7"/>
<keyword evidence="1" id="KW-0472">Membrane</keyword>
<comment type="caution">
    <text evidence="2">The sequence shown here is derived from an EMBL/GenBank/DDBJ whole genome shotgun (WGS) entry which is preliminary data.</text>
</comment>
<keyword evidence="1" id="KW-1133">Transmembrane helix</keyword>
<gene>
    <name evidence="2" type="ORF">H9868_06645</name>
</gene>
<feature type="transmembrane region" description="Helical" evidence="1">
    <location>
        <begin position="141"/>
        <end position="161"/>
    </location>
</feature>